<evidence type="ECO:0000256" key="1">
    <source>
        <dbReference type="ARBA" id="ARBA00022553"/>
    </source>
</evidence>
<evidence type="ECO:0000313" key="4">
    <source>
        <dbReference type="EMBL" id="GGN68364.1"/>
    </source>
</evidence>
<organism evidence="4 5">
    <name type="scientific">Streptomyces albiflavescens</name>
    <dbReference type="NCBI Taxonomy" id="1623582"/>
    <lineage>
        <taxon>Bacteria</taxon>
        <taxon>Bacillati</taxon>
        <taxon>Actinomycetota</taxon>
        <taxon>Actinomycetes</taxon>
        <taxon>Kitasatosporales</taxon>
        <taxon>Streptomycetaceae</taxon>
        <taxon>Streptomyces</taxon>
    </lineage>
</organism>
<dbReference type="InterPro" id="IPR058245">
    <property type="entry name" value="NreC/VraR/RcsB-like_REC"/>
</dbReference>
<dbReference type="CDD" id="cd17535">
    <property type="entry name" value="REC_NarL-like"/>
    <property type="match status" value="1"/>
</dbReference>
<dbReference type="SMART" id="SM00448">
    <property type="entry name" value="REC"/>
    <property type="match status" value="1"/>
</dbReference>
<keyword evidence="5" id="KW-1185">Reference proteome</keyword>
<dbReference type="Proteomes" id="UP000600365">
    <property type="component" value="Unassembled WGS sequence"/>
</dbReference>
<dbReference type="PANTHER" id="PTHR44591">
    <property type="entry name" value="STRESS RESPONSE REGULATOR PROTEIN 1"/>
    <property type="match status" value="1"/>
</dbReference>
<dbReference type="SUPFAM" id="SSF52172">
    <property type="entry name" value="CheY-like"/>
    <property type="match status" value="1"/>
</dbReference>
<dbReference type="InterPro" id="IPR011006">
    <property type="entry name" value="CheY-like_superfamily"/>
</dbReference>
<dbReference type="RefSeq" id="WP_189187538.1">
    <property type="nucleotide sequence ID" value="NZ_BMMM01000007.1"/>
</dbReference>
<name>A0A918D5H9_9ACTN</name>
<dbReference type="PANTHER" id="PTHR44591:SF3">
    <property type="entry name" value="RESPONSE REGULATORY DOMAIN-CONTAINING PROTEIN"/>
    <property type="match status" value="1"/>
</dbReference>
<proteinExistence type="predicted"/>
<comment type="caution">
    <text evidence="4">The sequence shown here is derived from an EMBL/GenBank/DDBJ whole genome shotgun (WGS) entry which is preliminary data.</text>
</comment>
<dbReference type="PROSITE" id="PS50110">
    <property type="entry name" value="RESPONSE_REGULATORY"/>
    <property type="match status" value="1"/>
</dbReference>
<reference evidence="4 5" key="1">
    <citation type="journal article" date="2014" name="Int. J. Syst. Evol. Microbiol.">
        <title>Complete genome sequence of Corynebacterium casei LMG S-19264T (=DSM 44701T), isolated from a smear-ripened cheese.</title>
        <authorList>
            <consortium name="US DOE Joint Genome Institute (JGI-PGF)"/>
            <person name="Walter F."/>
            <person name="Albersmeier A."/>
            <person name="Kalinowski J."/>
            <person name="Ruckert C."/>
        </authorList>
    </citation>
    <scope>NUCLEOTIDE SEQUENCE [LARGE SCALE GENOMIC DNA]</scope>
    <source>
        <strain evidence="4 5">CGMCC 4.7111</strain>
    </source>
</reference>
<dbReference type="InterPro" id="IPR001789">
    <property type="entry name" value="Sig_transdc_resp-reg_receiver"/>
</dbReference>
<sequence length="123" mass="12963">MRPTVLIVDDHPPFRAAARAVLEAEGFGVVGEAGDATAALLACARLNPEVVLLDVQLPGPDGFAVAELLAAQPREGPAPDVVLISSRTHGSYRERLRTCPVKGFLAKDELSGAALRALLARDR</sequence>
<evidence type="ECO:0000259" key="3">
    <source>
        <dbReference type="PROSITE" id="PS50110"/>
    </source>
</evidence>
<gene>
    <name evidence="4" type="ORF">GCM10011579_041810</name>
</gene>
<dbReference type="EMBL" id="BMMM01000007">
    <property type="protein sequence ID" value="GGN68364.1"/>
    <property type="molecule type" value="Genomic_DNA"/>
</dbReference>
<feature type="modified residue" description="4-aspartylphosphate" evidence="2">
    <location>
        <position position="54"/>
    </location>
</feature>
<accession>A0A918D5H9</accession>
<dbReference type="InterPro" id="IPR050595">
    <property type="entry name" value="Bact_response_regulator"/>
</dbReference>
<dbReference type="AlphaFoldDB" id="A0A918D5H9"/>
<dbReference type="Gene3D" id="3.40.50.2300">
    <property type="match status" value="1"/>
</dbReference>
<keyword evidence="1 2" id="KW-0597">Phosphoprotein</keyword>
<evidence type="ECO:0000256" key="2">
    <source>
        <dbReference type="PROSITE-ProRule" id="PRU00169"/>
    </source>
</evidence>
<dbReference type="GO" id="GO:0000160">
    <property type="term" value="P:phosphorelay signal transduction system"/>
    <property type="evidence" value="ECO:0007669"/>
    <property type="project" value="InterPro"/>
</dbReference>
<protein>
    <recommendedName>
        <fullName evidence="3">Response regulatory domain-containing protein</fullName>
    </recommendedName>
</protein>
<evidence type="ECO:0000313" key="5">
    <source>
        <dbReference type="Proteomes" id="UP000600365"/>
    </source>
</evidence>
<dbReference type="Pfam" id="PF00072">
    <property type="entry name" value="Response_reg"/>
    <property type="match status" value="1"/>
</dbReference>
<feature type="domain" description="Response regulatory" evidence="3">
    <location>
        <begin position="4"/>
        <end position="122"/>
    </location>
</feature>